<organism evidence="1 2">
    <name type="scientific">Thermophilibacter provencensis</name>
    <dbReference type="NCBI Taxonomy" id="1852386"/>
    <lineage>
        <taxon>Bacteria</taxon>
        <taxon>Bacillati</taxon>
        <taxon>Actinomycetota</taxon>
        <taxon>Coriobacteriia</taxon>
        <taxon>Coriobacteriales</taxon>
        <taxon>Atopobiaceae</taxon>
        <taxon>Thermophilibacter</taxon>
    </lineage>
</organism>
<dbReference type="EMBL" id="JAUDEA010000001">
    <property type="protein sequence ID" value="MDM8270261.1"/>
    <property type="molecule type" value="Genomic_DNA"/>
</dbReference>
<dbReference type="Proteomes" id="UP001529256">
    <property type="component" value="Unassembled WGS sequence"/>
</dbReference>
<reference evidence="1" key="1">
    <citation type="submission" date="2023-06" db="EMBL/GenBank/DDBJ databases">
        <title>Identification and characterization of horizontal gene transfer across gut microbiota members of farm animals based on homology search.</title>
        <authorList>
            <person name="Schwarzerova J."/>
            <person name="Nykrynova M."/>
            <person name="Jureckova K."/>
            <person name="Cejkova D."/>
            <person name="Rychlik I."/>
        </authorList>
    </citation>
    <scope>NUCLEOTIDE SEQUENCE</scope>
    <source>
        <strain evidence="1">153_Feed</strain>
    </source>
</reference>
<name>A0ABT7V2P4_9ACTN</name>
<proteinExistence type="predicted"/>
<sequence length="43" mass="4582">MRLRQDSLAGGAARYALVDVDAFARLFGLDATVDEKDGVVVLS</sequence>
<comment type="caution">
    <text evidence="1">The sequence shown here is derived from an EMBL/GenBank/DDBJ whole genome shotgun (WGS) entry which is preliminary data.</text>
</comment>
<evidence type="ECO:0000313" key="1">
    <source>
        <dbReference type="EMBL" id="MDM8270261.1"/>
    </source>
</evidence>
<gene>
    <name evidence="1" type="ORF">QUW25_00950</name>
</gene>
<dbReference type="RefSeq" id="WP_289510363.1">
    <property type="nucleotide sequence ID" value="NZ_JAUDEA010000001.1"/>
</dbReference>
<keyword evidence="2" id="KW-1185">Reference proteome</keyword>
<protein>
    <submittedName>
        <fullName evidence="1">Uncharacterized protein</fullName>
    </submittedName>
</protein>
<evidence type="ECO:0000313" key="2">
    <source>
        <dbReference type="Proteomes" id="UP001529256"/>
    </source>
</evidence>
<accession>A0ABT7V2P4</accession>
<reference evidence="1" key="2">
    <citation type="submission" date="2023-06" db="EMBL/GenBank/DDBJ databases">
        <authorList>
            <person name="Zeman M."/>
            <person name="Kubasova T."/>
            <person name="Jahodarova E."/>
            <person name="Nykrynova M."/>
            <person name="Rychlik I."/>
        </authorList>
    </citation>
    <scope>NUCLEOTIDE SEQUENCE</scope>
    <source>
        <strain evidence="1">153_Feed</strain>
    </source>
</reference>